<dbReference type="VEuPathDB" id="VectorBase:LLONM1_009028"/>
<dbReference type="SUPFAM" id="SSF57667">
    <property type="entry name" value="beta-beta-alpha zinc fingers"/>
    <property type="match status" value="1"/>
</dbReference>
<keyword evidence="1" id="KW-0863">Zinc-finger</keyword>
<feature type="domain" description="C2H2-type" evidence="3">
    <location>
        <begin position="157"/>
        <end position="184"/>
    </location>
</feature>
<dbReference type="Gene3D" id="3.30.160.60">
    <property type="entry name" value="Classic Zinc Finger"/>
    <property type="match status" value="1"/>
</dbReference>
<organism evidence="4 5">
    <name type="scientific">Lutzomyia longipalpis</name>
    <name type="common">Sand fly</name>
    <dbReference type="NCBI Taxonomy" id="7200"/>
    <lineage>
        <taxon>Eukaryota</taxon>
        <taxon>Metazoa</taxon>
        <taxon>Ecdysozoa</taxon>
        <taxon>Arthropoda</taxon>
        <taxon>Hexapoda</taxon>
        <taxon>Insecta</taxon>
        <taxon>Pterygota</taxon>
        <taxon>Neoptera</taxon>
        <taxon>Endopterygota</taxon>
        <taxon>Diptera</taxon>
        <taxon>Nematocera</taxon>
        <taxon>Psychodoidea</taxon>
        <taxon>Psychodidae</taxon>
        <taxon>Lutzomyia</taxon>
        <taxon>Lutzomyia</taxon>
    </lineage>
</organism>
<dbReference type="PROSITE" id="PS00028">
    <property type="entry name" value="ZINC_FINGER_C2H2_1"/>
    <property type="match status" value="1"/>
</dbReference>
<dbReference type="VEuPathDB" id="VectorBase:LLOJ002741"/>
<proteinExistence type="predicted"/>
<dbReference type="EnsemblMetazoa" id="LLOJ002741-RA">
    <property type="protein sequence ID" value="LLOJ002741-PA"/>
    <property type="gene ID" value="LLOJ002741"/>
</dbReference>
<sequence length="264" mass="30363">MCRILIYGCPAVDRQITTDGTQTLISCRQIIVDTKDNIKKENFDHEIFITHGQIPDLHELVFVQSVKEEEPEVKSESEEPYEEFVEAIASYSEKEESTKLSLQRSDSESPAPDADHDDDEDDEDDGEEEDEDDDEEETDTKRKRKRRSRKPDPDAPYKCSKCGKILKTRRTYRTHMKMHRERKYICELCSRGFVNFDKLSDTCGSIPARRPLHATSVRNPSIHATIWMFTYAVTQMSAPSNATSARNLPIQVKSQSTPTRPYGH</sequence>
<keyword evidence="1" id="KW-0862">Zinc</keyword>
<dbReference type="InterPro" id="IPR013087">
    <property type="entry name" value="Znf_C2H2_type"/>
</dbReference>
<feature type="compositionally biased region" description="Acidic residues" evidence="2">
    <location>
        <begin position="115"/>
        <end position="138"/>
    </location>
</feature>
<feature type="region of interest" description="Disordered" evidence="2">
    <location>
        <begin position="92"/>
        <end position="160"/>
    </location>
</feature>
<reference evidence="4" key="1">
    <citation type="submission" date="2020-05" db="UniProtKB">
        <authorList>
            <consortium name="EnsemblMetazoa"/>
        </authorList>
    </citation>
    <scope>IDENTIFICATION</scope>
    <source>
        <strain evidence="4">Jacobina</strain>
    </source>
</reference>
<dbReference type="AlphaFoldDB" id="A0A1B0CEH1"/>
<protein>
    <recommendedName>
        <fullName evidence="3">C2H2-type domain-containing protein</fullName>
    </recommendedName>
</protein>
<evidence type="ECO:0000256" key="2">
    <source>
        <dbReference type="SAM" id="MobiDB-lite"/>
    </source>
</evidence>
<dbReference type="PROSITE" id="PS50157">
    <property type="entry name" value="ZINC_FINGER_C2H2_2"/>
    <property type="match status" value="1"/>
</dbReference>
<accession>A0A1B0CEH1</accession>
<evidence type="ECO:0000313" key="4">
    <source>
        <dbReference type="EnsemblMetazoa" id="LLOJ002741-PA"/>
    </source>
</evidence>
<dbReference type="GO" id="GO:0008270">
    <property type="term" value="F:zinc ion binding"/>
    <property type="evidence" value="ECO:0007669"/>
    <property type="project" value="UniProtKB-KW"/>
</dbReference>
<evidence type="ECO:0000256" key="1">
    <source>
        <dbReference type="PROSITE-ProRule" id="PRU00042"/>
    </source>
</evidence>
<dbReference type="Proteomes" id="UP000092461">
    <property type="component" value="Unassembled WGS sequence"/>
</dbReference>
<evidence type="ECO:0000259" key="3">
    <source>
        <dbReference type="PROSITE" id="PS50157"/>
    </source>
</evidence>
<keyword evidence="1" id="KW-0479">Metal-binding</keyword>
<evidence type="ECO:0000313" key="5">
    <source>
        <dbReference type="Proteomes" id="UP000092461"/>
    </source>
</evidence>
<dbReference type="EMBL" id="AJWK01008866">
    <property type="status" value="NOT_ANNOTATED_CDS"/>
    <property type="molecule type" value="Genomic_DNA"/>
</dbReference>
<keyword evidence="5" id="KW-1185">Reference proteome</keyword>
<name>A0A1B0CEH1_LUTLO</name>
<dbReference type="InterPro" id="IPR036236">
    <property type="entry name" value="Znf_C2H2_sf"/>
</dbReference>
<dbReference type="SMART" id="SM00355">
    <property type="entry name" value="ZnF_C2H2"/>
    <property type="match status" value="1"/>
</dbReference>